<dbReference type="OrthoDB" id="9809878at2"/>
<reference evidence="4 5" key="1">
    <citation type="submission" date="2016-12" db="EMBL/GenBank/DDBJ databases">
        <title>The draft genome sequence of Actinophytocola xinjiangensis.</title>
        <authorList>
            <person name="Wang W."/>
            <person name="Yuan L."/>
        </authorList>
    </citation>
    <scope>NUCLEOTIDE SEQUENCE [LARGE SCALE GENOMIC DNA]</scope>
    <source>
        <strain evidence="4 5">CGMCC 4.4663</strain>
    </source>
</reference>
<dbReference type="Proteomes" id="UP000185696">
    <property type="component" value="Unassembled WGS sequence"/>
</dbReference>
<gene>
    <name evidence="4" type="ORF">BLA60_12475</name>
</gene>
<dbReference type="Gene3D" id="2.40.50.140">
    <property type="entry name" value="Nucleic acid-binding proteins"/>
    <property type="match status" value="1"/>
</dbReference>
<dbReference type="SUPFAM" id="SSF50249">
    <property type="entry name" value="Nucleic acid-binding proteins"/>
    <property type="match status" value="1"/>
</dbReference>
<dbReference type="GO" id="GO:0003697">
    <property type="term" value="F:single-stranded DNA binding"/>
    <property type="evidence" value="ECO:0007669"/>
    <property type="project" value="InterPro"/>
</dbReference>
<dbReference type="RefSeq" id="WP_075132960.1">
    <property type="nucleotide sequence ID" value="NZ_MSIF01000004.1"/>
</dbReference>
<evidence type="ECO:0000256" key="1">
    <source>
        <dbReference type="ARBA" id="ARBA00023125"/>
    </source>
</evidence>
<dbReference type="EMBL" id="MSIF01000004">
    <property type="protein sequence ID" value="OLF11726.1"/>
    <property type="molecule type" value="Genomic_DNA"/>
</dbReference>
<dbReference type="PROSITE" id="PS50935">
    <property type="entry name" value="SSB"/>
    <property type="match status" value="1"/>
</dbReference>
<proteinExistence type="predicted"/>
<evidence type="ECO:0000256" key="2">
    <source>
        <dbReference type="PROSITE-ProRule" id="PRU00252"/>
    </source>
</evidence>
<dbReference type="InterPro" id="IPR012340">
    <property type="entry name" value="NA-bd_OB-fold"/>
</dbReference>
<accession>A0A7Z0WQG9</accession>
<feature type="region of interest" description="Disordered" evidence="3">
    <location>
        <begin position="119"/>
        <end position="141"/>
    </location>
</feature>
<evidence type="ECO:0000313" key="5">
    <source>
        <dbReference type="Proteomes" id="UP000185696"/>
    </source>
</evidence>
<keyword evidence="1 2" id="KW-0238">DNA-binding</keyword>
<protein>
    <recommendedName>
        <fullName evidence="6">Single-stranded DNA-binding protein</fullName>
    </recommendedName>
</protein>
<name>A0A7Z0WQG9_9PSEU</name>
<dbReference type="Pfam" id="PF00436">
    <property type="entry name" value="SSB"/>
    <property type="match status" value="1"/>
</dbReference>
<organism evidence="4 5">
    <name type="scientific">Actinophytocola xinjiangensis</name>
    <dbReference type="NCBI Taxonomy" id="485602"/>
    <lineage>
        <taxon>Bacteria</taxon>
        <taxon>Bacillati</taxon>
        <taxon>Actinomycetota</taxon>
        <taxon>Actinomycetes</taxon>
        <taxon>Pseudonocardiales</taxon>
        <taxon>Pseudonocardiaceae</taxon>
    </lineage>
</organism>
<dbReference type="InterPro" id="IPR000424">
    <property type="entry name" value="Primosome_PriB/ssb"/>
</dbReference>
<evidence type="ECO:0000256" key="3">
    <source>
        <dbReference type="SAM" id="MobiDB-lite"/>
    </source>
</evidence>
<dbReference type="AlphaFoldDB" id="A0A7Z0WQG9"/>
<comment type="caution">
    <text evidence="4">The sequence shown here is derived from an EMBL/GenBank/DDBJ whole genome shotgun (WGS) entry which is preliminary data.</text>
</comment>
<keyword evidence="5" id="KW-1185">Reference proteome</keyword>
<sequence>MYETIVSMVGRVITEPARHRFPNGDQKTSFRLMASERRFNRETQEWGDGDRLFVTVNSWRRLAEGVANSVVKGDNVMVTGRLYVRQYQTSGGDQRDSYELDARAIGPDLNWCTVAVERPPRPLTEASTGQPGEEVIGRRAA</sequence>
<dbReference type="CDD" id="cd04496">
    <property type="entry name" value="SSB_OBF"/>
    <property type="match status" value="1"/>
</dbReference>
<evidence type="ECO:0008006" key="6">
    <source>
        <dbReference type="Google" id="ProtNLM"/>
    </source>
</evidence>
<evidence type="ECO:0000313" key="4">
    <source>
        <dbReference type="EMBL" id="OLF11726.1"/>
    </source>
</evidence>